<feature type="transmembrane region" description="Helical" evidence="4">
    <location>
        <begin position="141"/>
        <end position="164"/>
    </location>
</feature>
<gene>
    <name evidence="6" type="ORF">MVEN_02353000</name>
</gene>
<proteinExistence type="predicted"/>
<accession>A0A8H7CFC0</accession>
<dbReference type="GO" id="GO:0006886">
    <property type="term" value="P:intracellular protein transport"/>
    <property type="evidence" value="ECO:0007669"/>
    <property type="project" value="InterPro"/>
</dbReference>
<dbReference type="InterPro" id="IPR006911">
    <property type="entry name" value="ARM-rpt_dom"/>
</dbReference>
<keyword evidence="4" id="KW-0472">Membrane</keyword>
<keyword evidence="1" id="KW-0677">Repeat</keyword>
<keyword evidence="4" id="KW-1133">Transmembrane helix</keyword>
<evidence type="ECO:0000256" key="3">
    <source>
        <dbReference type="SAM" id="MobiDB-lite"/>
    </source>
</evidence>
<evidence type="ECO:0000256" key="1">
    <source>
        <dbReference type="ARBA" id="ARBA00022737"/>
    </source>
</evidence>
<feature type="repeat" description="HEAT" evidence="2">
    <location>
        <begin position="1223"/>
        <end position="1261"/>
    </location>
</feature>
<dbReference type="Proteomes" id="UP000620124">
    <property type="component" value="Unassembled WGS sequence"/>
</dbReference>
<evidence type="ECO:0000313" key="6">
    <source>
        <dbReference type="EMBL" id="KAF7333373.1"/>
    </source>
</evidence>
<evidence type="ECO:0000256" key="2">
    <source>
        <dbReference type="PROSITE-ProRule" id="PRU00103"/>
    </source>
</evidence>
<evidence type="ECO:0000313" key="7">
    <source>
        <dbReference type="Proteomes" id="UP000620124"/>
    </source>
</evidence>
<protein>
    <recommendedName>
        <fullName evidence="5">TOG domain-containing protein</fullName>
    </recommendedName>
</protein>
<name>A0A8H7CFC0_9AGAR</name>
<feature type="transmembrane region" description="Helical" evidence="4">
    <location>
        <begin position="78"/>
        <end position="99"/>
    </location>
</feature>
<feature type="transmembrane region" description="Helical" evidence="4">
    <location>
        <begin position="198"/>
        <end position="223"/>
    </location>
</feature>
<dbReference type="GO" id="GO:0030117">
    <property type="term" value="C:membrane coat"/>
    <property type="evidence" value="ECO:0007669"/>
    <property type="project" value="InterPro"/>
</dbReference>
<dbReference type="SUPFAM" id="SSF48371">
    <property type="entry name" value="ARM repeat"/>
    <property type="match status" value="3"/>
</dbReference>
<dbReference type="GO" id="GO:0016192">
    <property type="term" value="P:vesicle-mediated transport"/>
    <property type="evidence" value="ECO:0007669"/>
    <property type="project" value="InterPro"/>
</dbReference>
<feature type="domain" description="TOG" evidence="5">
    <location>
        <begin position="675"/>
        <end position="907"/>
    </location>
</feature>
<evidence type="ECO:0000259" key="5">
    <source>
        <dbReference type="SMART" id="SM01349"/>
    </source>
</evidence>
<feature type="region of interest" description="Disordered" evidence="3">
    <location>
        <begin position="1"/>
        <end position="49"/>
    </location>
</feature>
<feature type="repeat" description="HEAT" evidence="2">
    <location>
        <begin position="689"/>
        <end position="726"/>
    </location>
</feature>
<dbReference type="Pfam" id="PF01602">
    <property type="entry name" value="Adaptin_N"/>
    <property type="match status" value="1"/>
</dbReference>
<reference evidence="6" key="1">
    <citation type="submission" date="2020-05" db="EMBL/GenBank/DDBJ databases">
        <title>Mycena genomes resolve the evolution of fungal bioluminescence.</title>
        <authorList>
            <person name="Tsai I.J."/>
        </authorList>
    </citation>
    <scope>NUCLEOTIDE SEQUENCE</scope>
    <source>
        <strain evidence="6">CCC161011</strain>
    </source>
</reference>
<dbReference type="EMBL" id="JACAZI010000029">
    <property type="protein sequence ID" value="KAF7333373.1"/>
    <property type="molecule type" value="Genomic_DNA"/>
</dbReference>
<feature type="transmembrane region" description="Helical" evidence="4">
    <location>
        <begin position="235"/>
        <end position="255"/>
    </location>
</feature>
<dbReference type="PANTHER" id="PTHR46241:SF1">
    <property type="entry name" value="OUTER DYNEIN ARM-DOCKING COMPLEX SUBUNIT 2"/>
    <property type="match status" value="1"/>
</dbReference>
<dbReference type="Gene3D" id="1.25.10.10">
    <property type="entry name" value="Leucine-rich Repeat Variant"/>
    <property type="match status" value="5"/>
</dbReference>
<organism evidence="6 7">
    <name type="scientific">Mycena venus</name>
    <dbReference type="NCBI Taxonomy" id="2733690"/>
    <lineage>
        <taxon>Eukaryota</taxon>
        <taxon>Fungi</taxon>
        <taxon>Dikarya</taxon>
        <taxon>Basidiomycota</taxon>
        <taxon>Agaricomycotina</taxon>
        <taxon>Agaricomycetes</taxon>
        <taxon>Agaricomycetidae</taxon>
        <taxon>Agaricales</taxon>
        <taxon>Marasmiineae</taxon>
        <taxon>Mycenaceae</taxon>
        <taxon>Mycena</taxon>
    </lineage>
</organism>
<dbReference type="InterPro" id="IPR034085">
    <property type="entry name" value="TOG"/>
</dbReference>
<dbReference type="InterPro" id="IPR016024">
    <property type="entry name" value="ARM-type_fold"/>
</dbReference>
<dbReference type="PANTHER" id="PTHR46241">
    <property type="entry name" value="ARMADILLO REPEAT-CONTAINING PROTEIN 4 ARMC4"/>
    <property type="match status" value="1"/>
</dbReference>
<dbReference type="PROSITE" id="PS50077">
    <property type="entry name" value="HEAT_REPEAT"/>
    <property type="match status" value="3"/>
</dbReference>
<dbReference type="OrthoDB" id="3136213at2759"/>
<feature type="domain" description="TOG" evidence="5">
    <location>
        <begin position="1326"/>
        <end position="1558"/>
    </location>
</feature>
<dbReference type="Pfam" id="PF20153">
    <property type="entry name" value="DUF6535"/>
    <property type="match status" value="1"/>
</dbReference>
<keyword evidence="4" id="KW-0812">Transmembrane</keyword>
<evidence type="ECO:0000256" key="4">
    <source>
        <dbReference type="SAM" id="Phobius"/>
    </source>
</evidence>
<dbReference type="Pfam" id="PF04826">
    <property type="entry name" value="Arm_2"/>
    <property type="match status" value="1"/>
</dbReference>
<dbReference type="InterPro" id="IPR002553">
    <property type="entry name" value="Clathrin/coatomer_adapt-like_N"/>
</dbReference>
<comment type="caution">
    <text evidence="6">The sequence shown here is derived from an EMBL/GenBank/DDBJ whole genome shotgun (WGS) entry which is preliminary data.</text>
</comment>
<sequence length="1677" mass="185144">MDSSYAPNPDSAESQRHNAQPAEKMSRRPAPAADDHDHPDVGSGSPYSQHYEPTAEIWKLYLRETEAEDMELAQLWQIGLDQLLIFAGLFGSILTAFLIESRQDLKEDPLNQILRALQNNSAASDPQPFNPEPFRPTISSLVVNVVWFTSLGLTLISALAAVLARGWLAQYTPATPGVRSGDACERHLRYLRSREWRLAVIVGGIPLLIQLALVLFAAGLVIFTAGDNAGISLALLVMTGLTGFLYFLGTILPWFSPACPFQTTLSDFIPGVARNRRYVDPISAGKQSSSVEEPLPLLKRIALQWEEFSNFLKTVHRKPGRLEIEADILAWMLTNSKSEKAIEEAVKAIAGAKPSQALRDALHDSGASEILCQRFSRFVKIMPESPTKEDDELRTEAYLYAMLRIVEPCGKISAGPRLLLDLGQALHRWDSFVDYLRPLACALRIRLLLAAGIDDHAEQWDRTRENLSKMAGMGLVPDIRHALIHATLDGLSQGGIQLRKACAIILCKQFQISAARKMVAIFDRAAKSECTVVVNIIGVLKHSDAEVSEVILAGIATLAKFSEFRDSIPAAMPQVVDSLKDNNGTDIRVMAANNVAKLSEQSEFCQSIQTSVPQIVKFLNDKDGYVRWVGVDVLGKLSAQVELREAILACIPRIIEFFKAENHAVRAVAAEALGKLSSQVKFQDSLLLSIPHIANFLADTNTDLRVAAADALANFSEQVEFRESIRISIPHIVNFLANDNWAVRRAGIDALGKLSEQAEFRDCIQACIPQIIDFLKDNNGGDVRSAGARTLARLSDQAEFRESIHAPIPQIVDFLGDNNSSSVRVAGADTLGKLSEHSSFRGLVRPCIPQIANFHKDNNFDVRAACSDTMAKLSEQAEFRELVQVSFPDIIESLRDNSWVVRKAGADAWAKFSHQPEFRESIQKSITLVANVLKDNDSDVRRAAANALAKLSDQVEFRDFLHVCIPQFVTILKDSDTEICMAGVHALVQLSEEAESRDAIQGSIPHIVGFLTAGDRDLRQAGANALSKLSAQFQDSIRPVLVAAITCIGGPIPLGAPPNPSRSFPGQLSLDDLLEAVGADINRHTMTRFRIYQAVKCLFMISDFAQLCDHRLCDPLFEGKMVPQSAALVNQLGRLSLFRPAVQSSIPYIFDSLTDTSWGVSKAGAEALAKLSEHDNFRESIRTSFPKIVKLVGDTDRDVRRAGAHTVAELSKQAEFQESITASIPQIHKYLTDNDHDVRRAGANALTKLAERAEFQEFIQLSIPHIVDFLTSTDSDLRVAGADSLAKLSEQANFRERIRACIPHIANLMKDNNVGVRHAGGSALVKISEQAELRVSIEPFIPQITDLLNDNNADIRGVGANTLAQLSEQAEFRKSIGTSLPLIMRLVTDDDLYLRWVGLEALGKLSEQAEFHKSIRAYMPKIIDFVKEGNGPIDARREGANALTKFAEKAEFRESIQEAIPHIQAFLRDTNSNIRAAGASALAKFSEQAEFRGPIGACISQIADLLNDNSWYVRRTCADALAKISDQAGFRESVRKYIPRLVHTLNDIDSDQGNLIASLCLPELRLYIKTLLLDPNVFVVSASAELLGQLLVHEYFRDMIPETINLTIKSLYSVEPQDRQRAISILKVLQQYDALAPTLHEVWAIYSFTQHFFPEISVEQTTTMINNMALYGILKTV</sequence>
<keyword evidence="7" id="KW-1185">Reference proteome</keyword>
<dbReference type="InterPro" id="IPR045338">
    <property type="entry name" value="DUF6535"/>
</dbReference>
<dbReference type="SMART" id="SM01349">
    <property type="entry name" value="TOG"/>
    <property type="match status" value="2"/>
</dbReference>
<dbReference type="InterPro" id="IPR021133">
    <property type="entry name" value="HEAT_type_2"/>
</dbReference>
<dbReference type="InterPro" id="IPR011989">
    <property type="entry name" value="ARM-like"/>
</dbReference>
<feature type="repeat" description="HEAT" evidence="2">
    <location>
        <begin position="925"/>
        <end position="962"/>
    </location>
</feature>